<accession>A0AAD7G5C8</accession>
<dbReference type="EMBL" id="JARKIE010000281">
    <property type="protein sequence ID" value="KAJ7658416.1"/>
    <property type="molecule type" value="Genomic_DNA"/>
</dbReference>
<reference evidence="2" key="1">
    <citation type="submission" date="2023-03" db="EMBL/GenBank/DDBJ databases">
        <title>Massive genome expansion in bonnet fungi (Mycena s.s.) driven by repeated elements and novel gene families across ecological guilds.</title>
        <authorList>
            <consortium name="Lawrence Berkeley National Laboratory"/>
            <person name="Harder C.B."/>
            <person name="Miyauchi S."/>
            <person name="Viragh M."/>
            <person name="Kuo A."/>
            <person name="Thoen E."/>
            <person name="Andreopoulos B."/>
            <person name="Lu D."/>
            <person name="Skrede I."/>
            <person name="Drula E."/>
            <person name="Henrissat B."/>
            <person name="Morin E."/>
            <person name="Kohler A."/>
            <person name="Barry K."/>
            <person name="LaButti K."/>
            <person name="Morin E."/>
            <person name="Salamov A."/>
            <person name="Lipzen A."/>
            <person name="Mereny Z."/>
            <person name="Hegedus B."/>
            <person name="Baldrian P."/>
            <person name="Stursova M."/>
            <person name="Weitz H."/>
            <person name="Taylor A."/>
            <person name="Grigoriev I.V."/>
            <person name="Nagy L.G."/>
            <person name="Martin F."/>
            <person name="Kauserud H."/>
        </authorList>
    </citation>
    <scope>NUCLEOTIDE SEQUENCE</scope>
    <source>
        <strain evidence="2">CBHHK067</strain>
    </source>
</reference>
<feature type="coiled-coil region" evidence="1">
    <location>
        <begin position="34"/>
        <end position="68"/>
    </location>
</feature>
<dbReference type="AlphaFoldDB" id="A0AAD7G5C8"/>
<evidence type="ECO:0000313" key="2">
    <source>
        <dbReference type="EMBL" id="KAJ7658416.1"/>
    </source>
</evidence>
<proteinExistence type="predicted"/>
<dbReference type="Proteomes" id="UP001221757">
    <property type="component" value="Unassembled WGS sequence"/>
</dbReference>
<gene>
    <name evidence="2" type="ORF">B0H17DRAFT_955267</name>
</gene>
<organism evidence="2 3">
    <name type="scientific">Mycena rosella</name>
    <name type="common">Pink bonnet</name>
    <name type="synonym">Agaricus rosellus</name>
    <dbReference type="NCBI Taxonomy" id="1033263"/>
    <lineage>
        <taxon>Eukaryota</taxon>
        <taxon>Fungi</taxon>
        <taxon>Dikarya</taxon>
        <taxon>Basidiomycota</taxon>
        <taxon>Agaricomycotina</taxon>
        <taxon>Agaricomycetes</taxon>
        <taxon>Agaricomycetidae</taxon>
        <taxon>Agaricales</taxon>
        <taxon>Marasmiineae</taxon>
        <taxon>Mycenaceae</taxon>
        <taxon>Mycena</taxon>
    </lineage>
</organism>
<comment type="caution">
    <text evidence="2">The sequence shown here is derived from an EMBL/GenBank/DDBJ whole genome shotgun (WGS) entry which is preliminary data.</text>
</comment>
<name>A0AAD7G5C8_MYCRO</name>
<evidence type="ECO:0008006" key="4">
    <source>
        <dbReference type="Google" id="ProtNLM"/>
    </source>
</evidence>
<sequence>MVSPFTTKLGTNYRPLDEEIDELQHLLAEPSSRLKRLNDEIADLHKALAKLEEERDSLSDYVEAHKALLTPVRRLPLDILQEIFVACIPTHRNCVMSAREAPILLGRICSSWRTISLSTPRLWARLHIAEPARPFQAVLYNAPPGRYAQYDNKLAQRIETTKTWLGRSGQCPLSVSLDSSTNHRPITPGAEPSHQNTHLFIQTLVAFAYRWQDISLRVPLSALDTLSGLAEDDVPMLKTFDVFQRPEPIVHSTQWESFAFLRGRNLSSFTLHGTSINPRNFPLRWDQLTTLSI</sequence>
<protein>
    <recommendedName>
        <fullName evidence="4">F-box domain-containing protein</fullName>
    </recommendedName>
</protein>
<keyword evidence="3" id="KW-1185">Reference proteome</keyword>
<keyword evidence="1" id="KW-0175">Coiled coil</keyword>
<evidence type="ECO:0000313" key="3">
    <source>
        <dbReference type="Proteomes" id="UP001221757"/>
    </source>
</evidence>
<evidence type="ECO:0000256" key="1">
    <source>
        <dbReference type="SAM" id="Coils"/>
    </source>
</evidence>
<feature type="non-terminal residue" evidence="2">
    <location>
        <position position="293"/>
    </location>
</feature>